<keyword evidence="1" id="KW-0520">NAD</keyword>
<evidence type="ECO:0000259" key="3">
    <source>
        <dbReference type="Pfam" id="PF24621"/>
    </source>
</evidence>
<dbReference type="PANTHER" id="PTHR43622:SF7">
    <property type="entry name" value="3-DEHYDROQUINATE SYNTHASE, CHLOROPLASTIC"/>
    <property type="match status" value="1"/>
</dbReference>
<feature type="domain" description="3-dehydroquinate synthase C-terminal" evidence="3">
    <location>
        <begin position="31"/>
        <end position="76"/>
    </location>
</feature>
<evidence type="ECO:0000313" key="5">
    <source>
        <dbReference type="Proteomes" id="UP000734854"/>
    </source>
</evidence>
<dbReference type="GO" id="GO:0009073">
    <property type="term" value="P:aromatic amino acid family biosynthetic process"/>
    <property type="evidence" value="ECO:0007669"/>
    <property type="project" value="TreeGrafter"/>
</dbReference>
<keyword evidence="2" id="KW-0456">Lyase</keyword>
<evidence type="ECO:0000256" key="1">
    <source>
        <dbReference type="ARBA" id="ARBA00023027"/>
    </source>
</evidence>
<sequence>MPRVEQLGVTQTSLSQHSVALPPFPGRECMVDQDEIHCPSICYQSCENKAKVVSLDEKERGIRATLNFGHTFGHVMAVDMSCRLGWIDNSIVRRVLNILQEVMTV</sequence>
<protein>
    <recommendedName>
        <fullName evidence="3">3-dehydroquinate synthase C-terminal domain-containing protein</fullName>
    </recommendedName>
</protein>
<dbReference type="GO" id="GO:0003856">
    <property type="term" value="F:3-dehydroquinate synthase activity"/>
    <property type="evidence" value="ECO:0007669"/>
    <property type="project" value="TreeGrafter"/>
</dbReference>
<organism evidence="4 5">
    <name type="scientific">Zingiber officinale</name>
    <name type="common">Ginger</name>
    <name type="synonym">Amomum zingiber</name>
    <dbReference type="NCBI Taxonomy" id="94328"/>
    <lineage>
        <taxon>Eukaryota</taxon>
        <taxon>Viridiplantae</taxon>
        <taxon>Streptophyta</taxon>
        <taxon>Embryophyta</taxon>
        <taxon>Tracheophyta</taxon>
        <taxon>Spermatophyta</taxon>
        <taxon>Magnoliopsida</taxon>
        <taxon>Liliopsida</taxon>
        <taxon>Zingiberales</taxon>
        <taxon>Zingiberaceae</taxon>
        <taxon>Zingiber</taxon>
    </lineage>
</organism>
<proteinExistence type="predicted"/>
<gene>
    <name evidence="4" type="ORF">ZIOFF_000802</name>
</gene>
<evidence type="ECO:0000313" key="4">
    <source>
        <dbReference type="EMBL" id="KAG6535773.1"/>
    </source>
</evidence>
<dbReference type="SUPFAM" id="SSF56796">
    <property type="entry name" value="Dehydroquinate synthase-like"/>
    <property type="match status" value="1"/>
</dbReference>
<reference evidence="4 5" key="1">
    <citation type="submission" date="2020-08" db="EMBL/GenBank/DDBJ databases">
        <title>Plant Genome Project.</title>
        <authorList>
            <person name="Zhang R.-G."/>
        </authorList>
    </citation>
    <scope>NUCLEOTIDE SEQUENCE [LARGE SCALE GENOMIC DNA]</scope>
    <source>
        <tissue evidence="4">Rhizome</tissue>
    </source>
</reference>
<dbReference type="EMBL" id="JACMSC010000001">
    <property type="protein sequence ID" value="KAG6535773.1"/>
    <property type="molecule type" value="Genomic_DNA"/>
</dbReference>
<dbReference type="Gene3D" id="1.20.1090.10">
    <property type="entry name" value="Dehydroquinate synthase-like - alpha domain"/>
    <property type="match status" value="1"/>
</dbReference>
<dbReference type="InterPro" id="IPR056179">
    <property type="entry name" value="DHQS_C"/>
</dbReference>
<dbReference type="AlphaFoldDB" id="A0A8J5LUM4"/>
<accession>A0A8J5LUM4</accession>
<keyword evidence="5" id="KW-1185">Reference proteome</keyword>
<dbReference type="Proteomes" id="UP000734854">
    <property type="component" value="Unassembled WGS sequence"/>
</dbReference>
<name>A0A8J5LUM4_ZINOF</name>
<comment type="caution">
    <text evidence="4">The sequence shown here is derived from an EMBL/GenBank/DDBJ whole genome shotgun (WGS) entry which is preliminary data.</text>
</comment>
<dbReference type="InterPro" id="IPR050071">
    <property type="entry name" value="Dehydroquinate_synthase"/>
</dbReference>
<dbReference type="Pfam" id="PF24621">
    <property type="entry name" value="DHQS_C"/>
    <property type="match status" value="1"/>
</dbReference>
<evidence type="ECO:0000256" key="2">
    <source>
        <dbReference type="ARBA" id="ARBA00023239"/>
    </source>
</evidence>
<dbReference type="PANTHER" id="PTHR43622">
    <property type="entry name" value="3-DEHYDROQUINATE SYNTHASE"/>
    <property type="match status" value="1"/>
</dbReference>